<sequence>MILFYQKNSTFLPFLQLKSNLNLSLKQNQNKFFNNQKNFQMEKFFFSSDSKKHHKASVTTKTGDKGTSQLFNGERRKKNDPVFEALGTVDELNSFIG</sequence>
<comment type="similarity">
    <text evidence="4">Belongs to the Cob(I)alamin adenosyltransferase family.</text>
</comment>
<evidence type="ECO:0000313" key="6">
    <source>
        <dbReference type="EMBL" id="KAJ5077119.1"/>
    </source>
</evidence>
<keyword evidence="2 4" id="KW-0547">Nucleotide-binding</keyword>
<evidence type="ECO:0000256" key="1">
    <source>
        <dbReference type="ARBA" id="ARBA00022679"/>
    </source>
</evidence>
<dbReference type="InterPro" id="IPR029499">
    <property type="entry name" value="PduO-typ"/>
</dbReference>
<feature type="domain" description="Cobalamin adenosyltransferase-like" evidence="5">
    <location>
        <begin position="59"/>
        <end position="97"/>
    </location>
</feature>
<keyword evidence="3 4" id="KW-0067">ATP-binding</keyword>
<comment type="caution">
    <text evidence="6">The sequence shown here is derived from an EMBL/GenBank/DDBJ whole genome shotgun (WGS) entry which is preliminary data.</text>
</comment>
<gene>
    <name evidence="6" type="ORF">M0811_00439</name>
</gene>
<organism evidence="6 7">
    <name type="scientific">Anaeramoeba ignava</name>
    <name type="common">Anaerobic marine amoeba</name>
    <dbReference type="NCBI Taxonomy" id="1746090"/>
    <lineage>
        <taxon>Eukaryota</taxon>
        <taxon>Metamonada</taxon>
        <taxon>Anaeramoebidae</taxon>
        <taxon>Anaeramoeba</taxon>
    </lineage>
</organism>
<dbReference type="Pfam" id="PF01923">
    <property type="entry name" value="Cob_adeno_trans"/>
    <property type="match status" value="1"/>
</dbReference>
<dbReference type="Gene3D" id="1.20.1200.10">
    <property type="entry name" value="Cobalamin adenosyltransferase-like"/>
    <property type="match status" value="1"/>
</dbReference>
<dbReference type="PANTHER" id="PTHR12213">
    <property type="entry name" value="CORRINOID ADENOSYLTRANSFERASE"/>
    <property type="match status" value="1"/>
</dbReference>
<evidence type="ECO:0000256" key="4">
    <source>
        <dbReference type="RuleBase" id="RU366026"/>
    </source>
</evidence>
<dbReference type="InterPro" id="IPR016030">
    <property type="entry name" value="CblAdoTrfase-like"/>
</dbReference>
<dbReference type="GO" id="GO:0005524">
    <property type="term" value="F:ATP binding"/>
    <property type="evidence" value="ECO:0007669"/>
    <property type="project" value="UniProtKB-UniRule"/>
</dbReference>
<evidence type="ECO:0000256" key="3">
    <source>
        <dbReference type="ARBA" id="ARBA00022840"/>
    </source>
</evidence>
<reference evidence="6" key="1">
    <citation type="submission" date="2022-10" db="EMBL/GenBank/DDBJ databases">
        <title>Novel sulphate-reducing endosymbionts in the free-living metamonad Anaeramoeba.</title>
        <authorList>
            <person name="Jerlstrom-Hultqvist J."/>
            <person name="Cepicka I."/>
            <person name="Gallot-Lavallee L."/>
            <person name="Salas-Leiva D."/>
            <person name="Curtis B.A."/>
            <person name="Zahonova K."/>
            <person name="Pipaliya S."/>
            <person name="Dacks J."/>
            <person name="Roger A.J."/>
        </authorList>
    </citation>
    <scope>NUCLEOTIDE SEQUENCE</scope>
    <source>
        <strain evidence="6">BMAN</strain>
    </source>
</reference>
<accession>A0A9Q0LRC7</accession>
<proteinExistence type="inferred from homology"/>
<protein>
    <submittedName>
        <fullName evidence="6">Corrinoid adenosyltransferase</fullName>
    </submittedName>
</protein>
<name>A0A9Q0LRC7_ANAIG</name>
<evidence type="ECO:0000256" key="2">
    <source>
        <dbReference type="ARBA" id="ARBA00022741"/>
    </source>
</evidence>
<keyword evidence="7" id="KW-1185">Reference proteome</keyword>
<dbReference type="Proteomes" id="UP001149090">
    <property type="component" value="Unassembled WGS sequence"/>
</dbReference>
<evidence type="ECO:0000259" key="5">
    <source>
        <dbReference type="Pfam" id="PF01923"/>
    </source>
</evidence>
<dbReference type="AlphaFoldDB" id="A0A9Q0LRC7"/>
<dbReference type="EMBL" id="JAPDFW010000059">
    <property type="protein sequence ID" value="KAJ5077119.1"/>
    <property type="molecule type" value="Genomic_DNA"/>
</dbReference>
<keyword evidence="1 4" id="KW-0808">Transferase</keyword>
<evidence type="ECO:0000313" key="7">
    <source>
        <dbReference type="Proteomes" id="UP001149090"/>
    </source>
</evidence>
<dbReference type="GO" id="GO:0008817">
    <property type="term" value="F:corrinoid adenosyltransferase activity"/>
    <property type="evidence" value="ECO:0007669"/>
    <property type="project" value="TreeGrafter"/>
</dbReference>
<dbReference type="InterPro" id="IPR036451">
    <property type="entry name" value="CblAdoTrfase-like_sf"/>
</dbReference>
<dbReference type="SUPFAM" id="SSF89028">
    <property type="entry name" value="Cobalamin adenosyltransferase-like"/>
    <property type="match status" value="1"/>
</dbReference>
<dbReference type="OrthoDB" id="5559274at2759"/>
<dbReference type="PANTHER" id="PTHR12213:SF0">
    <property type="entry name" value="CORRINOID ADENOSYLTRANSFERASE MMAB"/>
    <property type="match status" value="1"/>
</dbReference>